<dbReference type="EMBL" id="LCKO01000013">
    <property type="protein sequence ID" value="KKT99087.1"/>
    <property type="molecule type" value="Genomic_DNA"/>
</dbReference>
<accession>A0A837IG63</accession>
<organism evidence="1 2">
    <name type="scientific">Candidatus Collierbacteria bacterium GW2011_GWB2_45_17</name>
    <dbReference type="NCBI Taxonomy" id="1618388"/>
    <lineage>
        <taxon>Bacteria</taxon>
        <taxon>Candidatus Collieribacteriota</taxon>
    </lineage>
</organism>
<name>A0A837IG63_9BACT</name>
<evidence type="ECO:0000313" key="2">
    <source>
        <dbReference type="Proteomes" id="UP000034078"/>
    </source>
</evidence>
<evidence type="ECO:0000313" key="1">
    <source>
        <dbReference type="EMBL" id="KKT99087.1"/>
    </source>
</evidence>
<dbReference type="Proteomes" id="UP000034078">
    <property type="component" value="Unassembled WGS sequence"/>
</dbReference>
<comment type="caution">
    <text evidence="1">The sequence shown here is derived from an EMBL/GenBank/DDBJ whole genome shotgun (WGS) entry which is preliminary data.</text>
</comment>
<proteinExistence type="predicted"/>
<reference evidence="1 2" key="1">
    <citation type="journal article" date="2015" name="Nature">
        <title>rRNA introns, odd ribosomes, and small enigmatic genomes across a large radiation of phyla.</title>
        <authorList>
            <person name="Brown C.T."/>
            <person name="Hug L.A."/>
            <person name="Thomas B.C."/>
            <person name="Sharon I."/>
            <person name="Castelle C.J."/>
            <person name="Singh A."/>
            <person name="Wilkins M.J."/>
            <person name="Williams K.H."/>
            <person name="Banfield J.F."/>
        </authorList>
    </citation>
    <scope>NUCLEOTIDE SEQUENCE [LARGE SCALE GENOMIC DNA]</scope>
</reference>
<protein>
    <submittedName>
        <fullName evidence="1">Uncharacterized protein</fullName>
    </submittedName>
</protein>
<sequence length="75" mass="8718">MAEKTCKRCGQPNTTDGEYCCDQCATLAAREQRALARRMDEFYNPEKARRERLQRRRLADALSEVFVQGIPYTDD</sequence>
<gene>
    <name evidence="1" type="ORF">UX01_C0013G0006</name>
</gene>
<dbReference type="AlphaFoldDB" id="A0A837IG63"/>